<dbReference type="AlphaFoldDB" id="A0A068T8G1"/>
<dbReference type="eggNOG" id="ENOG503014G">
    <property type="taxonomic scope" value="Bacteria"/>
</dbReference>
<keyword evidence="1" id="KW-1133">Transmembrane helix</keyword>
<name>A0A068T8G1_NEOGA</name>
<evidence type="ECO:0000313" key="3">
    <source>
        <dbReference type="Proteomes" id="UP000028186"/>
    </source>
</evidence>
<dbReference type="KEGG" id="ngl:RG1141_CH24050"/>
<dbReference type="RefSeq" id="WP_038544047.1">
    <property type="nucleotide sequence ID" value="NZ_HG938355.1"/>
</dbReference>
<dbReference type="Proteomes" id="UP000028186">
    <property type="component" value="Chromosome I"/>
</dbReference>
<accession>A0A068T8G1</accession>
<gene>
    <name evidence="2" type="ORF">RG1141_CH24050</name>
</gene>
<dbReference type="EMBL" id="HG938355">
    <property type="protein sequence ID" value="CDN54743.1"/>
    <property type="molecule type" value="Genomic_DNA"/>
</dbReference>
<proteinExistence type="predicted"/>
<dbReference type="PATRIC" id="fig|1028801.3.peg.2443"/>
<evidence type="ECO:0000256" key="1">
    <source>
        <dbReference type="SAM" id="Phobius"/>
    </source>
</evidence>
<keyword evidence="1" id="KW-0812">Transmembrane</keyword>
<feature type="transmembrane region" description="Helical" evidence="1">
    <location>
        <begin position="6"/>
        <end position="25"/>
    </location>
</feature>
<dbReference type="HOGENOM" id="CLU_162631_0_0_5"/>
<protein>
    <submittedName>
        <fullName evidence="2">Kinesin protein</fullName>
    </submittedName>
</protein>
<sequence>MTLDLTAVAAVVGLLLGFINLFTAVRTMLSAGEKKLDERVTKGETKLIDHDRRIQAIESDMKHLPDRETTHRIEMTMSEIMRRLEVQDATLSGRFEAMDERLKPIQAIGERLQDALIEQARNAA</sequence>
<evidence type="ECO:0000313" key="2">
    <source>
        <dbReference type="EMBL" id="CDN54743.1"/>
    </source>
</evidence>
<reference evidence="3" key="1">
    <citation type="journal article" date="2014" name="BMC Genomics">
        <title>Genome sequencing of two Neorhizobium galegae strains reveals a noeT gene responsible for the unusual acetylation of the nodulation factors.</title>
        <authorList>
            <person name="Osterman J."/>
            <person name="Marsh J."/>
            <person name="Laine P.K."/>
            <person name="Zeng Z."/>
            <person name="Alatalo E."/>
            <person name="Sullivan J.T."/>
            <person name="Young J.P."/>
            <person name="Thomas-Oates J."/>
            <person name="Paulin L."/>
            <person name="Lindstrom K."/>
        </authorList>
    </citation>
    <scope>NUCLEOTIDE SEQUENCE [LARGE SCALE GENOMIC DNA]</scope>
    <source>
        <strain evidence="3">HAMBI 1141</strain>
    </source>
</reference>
<organism evidence="2 3">
    <name type="scientific">Neorhizobium galegae bv. officinalis bv. officinalis str. HAMBI 1141</name>
    <dbReference type="NCBI Taxonomy" id="1028801"/>
    <lineage>
        <taxon>Bacteria</taxon>
        <taxon>Pseudomonadati</taxon>
        <taxon>Pseudomonadota</taxon>
        <taxon>Alphaproteobacteria</taxon>
        <taxon>Hyphomicrobiales</taxon>
        <taxon>Rhizobiaceae</taxon>
        <taxon>Rhizobium/Agrobacterium group</taxon>
        <taxon>Neorhizobium</taxon>
    </lineage>
</organism>
<keyword evidence="1" id="KW-0472">Membrane</keyword>